<reference evidence="3" key="1">
    <citation type="submission" date="2017-10" db="EMBL/GenBank/DDBJ databases">
        <title>Rapid genome shrinkage in a self-fertile nematode reveals novel sperm competition proteins.</title>
        <authorList>
            <person name="Yin D."/>
            <person name="Schwarz E.M."/>
            <person name="Thomas C.G."/>
            <person name="Felde R.L."/>
            <person name="Korf I.F."/>
            <person name="Cutter A.D."/>
            <person name="Schartner C.M."/>
            <person name="Ralston E.J."/>
            <person name="Meyer B.J."/>
            <person name="Haag E.S."/>
        </authorList>
    </citation>
    <scope>NUCLEOTIDE SEQUENCE [LARGE SCALE GENOMIC DNA]</scope>
    <source>
        <strain evidence="3">JU1422</strain>
    </source>
</reference>
<protein>
    <submittedName>
        <fullName evidence="2">Uncharacterized protein</fullName>
    </submittedName>
</protein>
<feature type="compositionally biased region" description="Basic and acidic residues" evidence="1">
    <location>
        <begin position="23"/>
        <end position="40"/>
    </location>
</feature>
<dbReference type="AlphaFoldDB" id="A0A2G5SNX6"/>
<sequence length="77" mass="8881">MFLAPIPEDLKIEKTEKKLEEIEKEETTIEKNEKALHLKTSENSNDFGEKKEEKEGEEEVNNIWTSSGDFPIKLADS</sequence>
<gene>
    <name evidence="2" type="primary">Cnig_chr_X.g23124</name>
    <name evidence="2" type="ORF">B9Z55_023124</name>
</gene>
<evidence type="ECO:0000256" key="1">
    <source>
        <dbReference type="SAM" id="MobiDB-lite"/>
    </source>
</evidence>
<dbReference type="EMBL" id="PDUG01000006">
    <property type="protein sequence ID" value="PIC16556.1"/>
    <property type="molecule type" value="Genomic_DNA"/>
</dbReference>
<feature type="region of interest" description="Disordered" evidence="1">
    <location>
        <begin position="23"/>
        <end position="77"/>
    </location>
</feature>
<name>A0A2G5SNX6_9PELO</name>
<proteinExistence type="predicted"/>
<keyword evidence="3" id="KW-1185">Reference proteome</keyword>
<comment type="caution">
    <text evidence="2">The sequence shown here is derived from an EMBL/GenBank/DDBJ whole genome shotgun (WGS) entry which is preliminary data.</text>
</comment>
<accession>A0A2G5SNX6</accession>
<evidence type="ECO:0000313" key="3">
    <source>
        <dbReference type="Proteomes" id="UP000230233"/>
    </source>
</evidence>
<dbReference type="Proteomes" id="UP000230233">
    <property type="component" value="Chromosome X"/>
</dbReference>
<evidence type="ECO:0000313" key="2">
    <source>
        <dbReference type="EMBL" id="PIC16556.1"/>
    </source>
</evidence>
<organism evidence="2 3">
    <name type="scientific">Caenorhabditis nigoni</name>
    <dbReference type="NCBI Taxonomy" id="1611254"/>
    <lineage>
        <taxon>Eukaryota</taxon>
        <taxon>Metazoa</taxon>
        <taxon>Ecdysozoa</taxon>
        <taxon>Nematoda</taxon>
        <taxon>Chromadorea</taxon>
        <taxon>Rhabditida</taxon>
        <taxon>Rhabditina</taxon>
        <taxon>Rhabditomorpha</taxon>
        <taxon>Rhabditoidea</taxon>
        <taxon>Rhabditidae</taxon>
        <taxon>Peloderinae</taxon>
        <taxon>Caenorhabditis</taxon>
    </lineage>
</organism>